<dbReference type="Pfam" id="PF12805">
    <property type="entry name" value="FUSC-like"/>
    <property type="match status" value="1"/>
</dbReference>
<feature type="domain" description="Integral membrane protein YccS N-terminal" evidence="8">
    <location>
        <begin position="71"/>
        <end position="355"/>
    </location>
</feature>
<feature type="transmembrane region" description="Helical" evidence="7">
    <location>
        <begin position="68"/>
        <end position="85"/>
    </location>
</feature>
<dbReference type="InterPro" id="IPR010020">
    <property type="entry name" value="Integral_membrane_YCCS_YHJK"/>
</dbReference>
<feature type="transmembrane region" description="Helical" evidence="7">
    <location>
        <begin position="396"/>
        <end position="418"/>
    </location>
</feature>
<keyword evidence="4 7" id="KW-1133">Transmembrane helix</keyword>
<feature type="transmembrane region" description="Helical" evidence="7">
    <location>
        <begin position="493"/>
        <end position="510"/>
    </location>
</feature>
<comment type="subcellular location">
    <subcellularLocation>
        <location evidence="1">Cell membrane</location>
        <topology evidence="1">Multi-pass membrane protein</topology>
    </subcellularLocation>
</comment>
<evidence type="ECO:0000256" key="6">
    <source>
        <dbReference type="ARBA" id="ARBA00043993"/>
    </source>
</evidence>
<feature type="domain" description="Integral membrane bound transporter" evidence="9">
    <location>
        <begin position="412"/>
        <end position="532"/>
    </location>
</feature>
<evidence type="ECO:0000259" key="9">
    <source>
        <dbReference type="Pfam" id="PF13515"/>
    </source>
</evidence>
<feature type="transmembrane region" description="Helical" evidence="7">
    <location>
        <begin position="116"/>
        <end position="134"/>
    </location>
</feature>
<name>A0A6I6LEP2_STUST</name>
<evidence type="ECO:0000256" key="5">
    <source>
        <dbReference type="ARBA" id="ARBA00023136"/>
    </source>
</evidence>
<dbReference type="GO" id="GO:0005886">
    <property type="term" value="C:plasma membrane"/>
    <property type="evidence" value="ECO:0007669"/>
    <property type="project" value="UniProtKB-SubCell"/>
</dbReference>
<proteinExistence type="inferred from homology"/>
<evidence type="ECO:0000256" key="1">
    <source>
        <dbReference type="ARBA" id="ARBA00004651"/>
    </source>
</evidence>
<evidence type="ECO:0000256" key="2">
    <source>
        <dbReference type="ARBA" id="ARBA00022475"/>
    </source>
</evidence>
<feature type="transmembrane region" description="Helical" evidence="7">
    <location>
        <begin position="21"/>
        <end position="39"/>
    </location>
</feature>
<feature type="transmembrane region" description="Helical" evidence="7">
    <location>
        <begin position="91"/>
        <end position="109"/>
    </location>
</feature>
<sequence length="738" mass="81798">MPSPSLSHSLRRLWALEKFGYSLRVLIALAGSMGVSWYLGRPTMAIPLFLGVIASALAETDDSWLGRLSALLVTLLCFSIAAVSVQLLFPYPWLFTLGMAAAAFGLIMLGALGERYATIAQATLILSIYSMIAADQRGGEALHPWRDPVLLLAGATWYGVLSVLWNALFSHQPVQQSLARLYRELGQYFKLKASLFEPVRQLDVEERRLQLAQQNGRVVSALNATKETLLHRLGNGRPGVKISHYLKLYFLAQDLHERVSSSHYPYQALAEAFFHSDVLFRCGRLLRLQGVACAELAQAVQLRQPFRYSEANAQAQADLESSLEHLRMRSNPAWRGLLRSLRALSGNLSTMQRQLASASNPDALEGEQDSSLLDRDPQSIGDAFARIRLQLTPTSLLFRHALRMSLALVCGYAVLHAIHPEQGYWVLLTTVFVCQPNYGATRIKLVQRVTGTMLGLVVGWALFDLFPSQQVQALFAVVAGVVFFATRSSRYTLATAAITLLVLFCFNQVGDGYGLIWPRLVDTVLGSLIAAAAVFLILPDWQGRRLNQVVANTLSRSADYLRQIMRQYESGKRDDLAYRLARRNAHNADAALSTTLSNMLLEPGHFRKDAETGFRFLILSHTLLNYLSGLGAHRESLPDDARDELLERAAQRLASGLDELATALRNNQPVAVYSEDEEALAQQLEHASDELDDAHRLLQTQLGLICRQLAPLRSMASHLIRQAPSSRYRGNDVGAGKP</sequence>
<dbReference type="Proteomes" id="UP000438983">
    <property type="component" value="Chromosome"/>
</dbReference>
<dbReference type="PANTHER" id="PTHR30509">
    <property type="entry name" value="P-HYDROXYBENZOIC ACID EFFLUX PUMP SUBUNIT-RELATED"/>
    <property type="match status" value="1"/>
</dbReference>
<evidence type="ECO:0000313" key="10">
    <source>
        <dbReference type="EMBL" id="QGZ28748.1"/>
    </source>
</evidence>
<accession>A0A6I6LEP2</accession>
<dbReference type="RefSeq" id="WP_158186351.1">
    <property type="nucleotide sequence ID" value="NZ_CP046902.1"/>
</dbReference>
<dbReference type="NCBIfam" id="TIGR01667">
    <property type="entry name" value="YCCS_YHFK"/>
    <property type="match status" value="1"/>
</dbReference>
<keyword evidence="5 7" id="KW-0472">Membrane</keyword>
<protein>
    <submittedName>
        <fullName evidence="10">TIGR01666 family membrane protein</fullName>
    </submittedName>
</protein>
<dbReference type="EMBL" id="CP046902">
    <property type="protein sequence ID" value="QGZ28748.1"/>
    <property type="molecule type" value="Genomic_DNA"/>
</dbReference>
<evidence type="ECO:0000256" key="3">
    <source>
        <dbReference type="ARBA" id="ARBA00022692"/>
    </source>
</evidence>
<dbReference type="OrthoDB" id="8670769at2"/>
<reference evidence="10 11" key="1">
    <citation type="submission" date="2019-12" db="EMBL/GenBank/DDBJ databases">
        <title>Complete genome sequence of Pseudomonas stutzeri.</title>
        <authorList>
            <person name="Lim S.R."/>
            <person name="Kim J.H."/>
        </authorList>
    </citation>
    <scope>NUCLEOTIDE SEQUENCE [LARGE SCALE GENOMIC DNA]</scope>
    <source>
        <strain evidence="10 11">PM101005</strain>
    </source>
</reference>
<feature type="transmembrane region" description="Helical" evidence="7">
    <location>
        <begin position="469"/>
        <end position="486"/>
    </location>
</feature>
<feature type="transmembrane region" description="Helical" evidence="7">
    <location>
        <begin position="516"/>
        <end position="538"/>
    </location>
</feature>
<dbReference type="InterPro" id="IPR049453">
    <property type="entry name" value="Memb_transporter_dom"/>
</dbReference>
<evidence type="ECO:0000256" key="7">
    <source>
        <dbReference type="SAM" id="Phobius"/>
    </source>
</evidence>
<organism evidence="10 11">
    <name type="scientific">Stutzerimonas stutzeri</name>
    <name type="common">Pseudomonas stutzeri</name>
    <dbReference type="NCBI Taxonomy" id="316"/>
    <lineage>
        <taxon>Bacteria</taxon>
        <taxon>Pseudomonadati</taxon>
        <taxon>Pseudomonadota</taxon>
        <taxon>Gammaproteobacteria</taxon>
        <taxon>Pseudomonadales</taxon>
        <taxon>Pseudomonadaceae</taxon>
        <taxon>Stutzerimonas</taxon>
    </lineage>
</organism>
<evidence type="ECO:0000259" key="8">
    <source>
        <dbReference type="Pfam" id="PF12805"/>
    </source>
</evidence>
<dbReference type="InterPro" id="IPR010019">
    <property type="entry name" value="Integral_membrane_YccS"/>
</dbReference>
<keyword evidence="3 7" id="KW-0812">Transmembrane</keyword>
<dbReference type="Pfam" id="PF13515">
    <property type="entry name" value="FUSC_2"/>
    <property type="match status" value="1"/>
</dbReference>
<evidence type="ECO:0000313" key="11">
    <source>
        <dbReference type="Proteomes" id="UP000438983"/>
    </source>
</evidence>
<dbReference type="NCBIfam" id="TIGR01666">
    <property type="entry name" value="YCCS"/>
    <property type="match status" value="1"/>
</dbReference>
<feature type="transmembrane region" description="Helical" evidence="7">
    <location>
        <begin position="149"/>
        <end position="169"/>
    </location>
</feature>
<dbReference type="AlphaFoldDB" id="A0A6I6LEP2"/>
<keyword evidence="2" id="KW-1003">Cell membrane</keyword>
<comment type="similarity">
    <text evidence="6">Belongs to the YccS/YhfK family.</text>
</comment>
<dbReference type="PANTHER" id="PTHR30509:SF8">
    <property type="entry name" value="INNER MEMBRANE PROTEIN YCCS"/>
    <property type="match status" value="1"/>
</dbReference>
<evidence type="ECO:0000256" key="4">
    <source>
        <dbReference type="ARBA" id="ARBA00022989"/>
    </source>
</evidence>
<gene>
    <name evidence="10" type="primary">yccS</name>
    <name evidence="10" type="ORF">GQA94_01230</name>
</gene>
<dbReference type="InterPro" id="IPR032692">
    <property type="entry name" value="YccS_N"/>
</dbReference>